<keyword evidence="4" id="KW-1185">Reference proteome</keyword>
<evidence type="ECO:0000313" key="3">
    <source>
        <dbReference type="EMBL" id="ADX42566.1"/>
    </source>
</evidence>
<proteinExistence type="predicted"/>
<evidence type="ECO:0000256" key="1">
    <source>
        <dbReference type="SAM" id="Coils"/>
    </source>
</evidence>
<feature type="coiled-coil region" evidence="1">
    <location>
        <begin position="138"/>
        <end position="167"/>
    </location>
</feature>
<dbReference type="Proteomes" id="UP000002653">
    <property type="component" value="Segment"/>
</dbReference>
<dbReference type="EMBL" id="HQ225832">
    <property type="protein sequence ID" value="ADX42566.1"/>
    <property type="molecule type" value="Genomic_DNA"/>
</dbReference>
<reference evidence="3 4" key="1">
    <citation type="journal article" date="2012" name="Virus Genes">
        <title>Isolation and complete genome sequence of a bacteriophage lysing Tetrasphaera jenkinsii, a filamentous bacteria responsible for bulking in activated sludge.</title>
        <authorList>
            <person name="Petrovski S."/>
            <person name="Tillett D."/>
            <person name="Seviour R.J."/>
        </authorList>
    </citation>
    <scope>NUCLEOTIDE SEQUENCE [LARGE SCALE GENOMIC DNA]</scope>
</reference>
<sequence>MCALLSLMTGAASISTYGFDWLAFLCAWGVIVFTASIFWETSILKALQVATFFLIGTILTFQPDGSTYIGITILAVSWWYLYTYEFMAHGAVIKTIAGITGMVVCLAISTEGDLISIVLRSTMTAVLTMAIWINAEDLIEKKKRLAILEEERENARLKEENEAMREAGLILSKEVRLKETGNGPKG</sequence>
<dbReference type="KEGG" id="vg:14297471"/>
<keyword evidence="2" id="KW-0472">Membrane</keyword>
<organism evidence="3 4">
    <name type="scientific">Tetrasphaera phage TJE1</name>
    <dbReference type="NCBI Taxonomy" id="981335"/>
    <lineage>
        <taxon>Viruses</taxon>
        <taxon>Duplodnaviria</taxon>
        <taxon>Heunggongvirae</taxon>
        <taxon>Uroviricota</taxon>
        <taxon>Caudoviricetes</taxon>
        <taxon>Tijeunavirus</taxon>
        <taxon>Tijeunavirus TJE1</taxon>
    </lineage>
</organism>
<dbReference type="CDD" id="cd14686">
    <property type="entry name" value="bZIP"/>
    <property type="match status" value="1"/>
</dbReference>
<keyword evidence="2" id="KW-0812">Transmembrane</keyword>
<keyword evidence="2" id="KW-1133">Transmembrane helix</keyword>
<evidence type="ECO:0000313" key="4">
    <source>
        <dbReference type="Proteomes" id="UP000002653"/>
    </source>
</evidence>
<feature type="transmembrane region" description="Helical" evidence="2">
    <location>
        <begin position="115"/>
        <end position="135"/>
    </location>
</feature>
<feature type="transmembrane region" description="Helical" evidence="2">
    <location>
        <begin position="68"/>
        <end position="84"/>
    </location>
</feature>
<keyword evidence="1" id="KW-0175">Coiled coil</keyword>
<dbReference type="RefSeq" id="YP_007237958.1">
    <property type="nucleotide sequence ID" value="NC_019930.1"/>
</dbReference>
<name>G4W978_9CAUD</name>
<feature type="transmembrane region" description="Helical" evidence="2">
    <location>
        <begin position="91"/>
        <end position="109"/>
    </location>
</feature>
<evidence type="ECO:0000256" key="2">
    <source>
        <dbReference type="SAM" id="Phobius"/>
    </source>
</evidence>
<dbReference type="GeneID" id="14297471"/>
<accession>G4W978</accession>
<protein>
    <submittedName>
        <fullName evidence="3">Uncharacterized protein</fullName>
    </submittedName>
</protein>
<feature type="transmembrane region" description="Helical" evidence="2">
    <location>
        <begin position="21"/>
        <end position="39"/>
    </location>
</feature>